<dbReference type="PROSITE" id="PS50022">
    <property type="entry name" value="FA58C_3"/>
    <property type="match status" value="1"/>
</dbReference>
<evidence type="ECO:0000313" key="3">
    <source>
        <dbReference type="Proteomes" id="UP000036403"/>
    </source>
</evidence>
<comment type="caution">
    <text evidence="2">The sequence shown here is derived from an EMBL/GenBank/DDBJ whole genome shotgun (WGS) entry which is preliminary data.</text>
</comment>
<gene>
    <name evidence="2" type="ORF">RF55_691</name>
</gene>
<evidence type="ECO:0000313" key="2">
    <source>
        <dbReference type="EMBL" id="KMR04475.1"/>
    </source>
</evidence>
<evidence type="ECO:0000259" key="1">
    <source>
        <dbReference type="PROSITE" id="PS50022"/>
    </source>
</evidence>
<sequence length="211" mass="23243">MSSTFKMAFTPPDNYAHHFSTKANSFSGSSQQNDSALLTRQKWHGGNLGEERARVKPSQETGAMMKSLDFLARRAPPAVHLFIVLLALAPAYHGVDLSQCIAPLGMESGAIPDADINASSSFDTGNVGPHLARLKSENLGGAWCPKDQITKEAREWLEIDLHSIHLITATATQGRFGNGVGVEYAEAYLLEYWRPRLGKWVRYRDIKGEES</sequence>
<dbReference type="Gene3D" id="2.60.120.260">
    <property type="entry name" value="Galactose-binding domain-like"/>
    <property type="match status" value="1"/>
</dbReference>
<dbReference type="PANTHER" id="PTHR24543">
    <property type="entry name" value="MULTICOPPER OXIDASE-RELATED"/>
    <property type="match status" value="1"/>
</dbReference>
<dbReference type="InterPro" id="IPR000421">
    <property type="entry name" value="FA58C"/>
</dbReference>
<dbReference type="Proteomes" id="UP000036403">
    <property type="component" value="Unassembled WGS sequence"/>
</dbReference>
<dbReference type="PaxDb" id="67767-A0A0J7L8Z2"/>
<dbReference type="STRING" id="67767.A0A0J7L8Z2"/>
<keyword evidence="3" id="KW-1185">Reference proteome</keyword>
<dbReference type="OrthoDB" id="6071166at2759"/>
<dbReference type="PANTHER" id="PTHR24543:SF291">
    <property type="entry name" value="SMOKE ALARM, ISOFORM D"/>
    <property type="match status" value="1"/>
</dbReference>
<dbReference type="SUPFAM" id="SSF49785">
    <property type="entry name" value="Galactose-binding domain-like"/>
    <property type="match status" value="1"/>
</dbReference>
<reference evidence="2 3" key="1">
    <citation type="submission" date="2015-04" db="EMBL/GenBank/DDBJ databases">
        <title>Lasius niger genome sequencing.</title>
        <authorList>
            <person name="Konorov E.A."/>
            <person name="Nikitin M.A."/>
            <person name="Kirill M.V."/>
            <person name="Chang P."/>
        </authorList>
    </citation>
    <scope>NUCLEOTIDE SEQUENCE [LARGE SCALE GENOMIC DNA]</scope>
    <source>
        <tissue evidence="2">Whole</tissue>
    </source>
</reference>
<accession>A0A0J7L8Z2</accession>
<dbReference type="AlphaFoldDB" id="A0A0J7L8Z2"/>
<name>A0A0J7L8Z2_LASNI</name>
<feature type="domain" description="F5/8 type C" evidence="1">
    <location>
        <begin position="100"/>
        <end position="211"/>
    </location>
</feature>
<proteinExistence type="predicted"/>
<organism evidence="2 3">
    <name type="scientific">Lasius niger</name>
    <name type="common">Black garden ant</name>
    <dbReference type="NCBI Taxonomy" id="67767"/>
    <lineage>
        <taxon>Eukaryota</taxon>
        <taxon>Metazoa</taxon>
        <taxon>Ecdysozoa</taxon>
        <taxon>Arthropoda</taxon>
        <taxon>Hexapoda</taxon>
        <taxon>Insecta</taxon>
        <taxon>Pterygota</taxon>
        <taxon>Neoptera</taxon>
        <taxon>Endopterygota</taxon>
        <taxon>Hymenoptera</taxon>
        <taxon>Apocrita</taxon>
        <taxon>Aculeata</taxon>
        <taxon>Formicoidea</taxon>
        <taxon>Formicidae</taxon>
        <taxon>Formicinae</taxon>
        <taxon>Lasius</taxon>
        <taxon>Lasius</taxon>
    </lineage>
</organism>
<dbReference type="Pfam" id="PF00754">
    <property type="entry name" value="F5_F8_type_C"/>
    <property type="match status" value="1"/>
</dbReference>
<dbReference type="InterPro" id="IPR008979">
    <property type="entry name" value="Galactose-bd-like_sf"/>
</dbReference>
<keyword evidence="2" id="KW-0675">Receptor</keyword>
<protein>
    <submittedName>
        <fullName evidence="2">Discoidin domain-containing receptor 2-like protein</fullName>
    </submittedName>
</protein>
<dbReference type="EMBL" id="LBMM01000209">
    <property type="protein sequence ID" value="KMR04475.1"/>
    <property type="molecule type" value="Genomic_DNA"/>
</dbReference>